<dbReference type="Gene3D" id="3.40.50.2000">
    <property type="entry name" value="Glycogen Phosphorylase B"/>
    <property type="match status" value="1"/>
</dbReference>
<dbReference type="AlphaFoldDB" id="A0A1X6Y5X1"/>
<protein>
    <recommendedName>
        <fullName evidence="3">Glycosyl transferases group 1</fullName>
    </recommendedName>
</protein>
<organism evidence="1 2">
    <name type="scientific">Roseivivax jejudonensis</name>
    <dbReference type="NCBI Taxonomy" id="1529041"/>
    <lineage>
        <taxon>Bacteria</taxon>
        <taxon>Pseudomonadati</taxon>
        <taxon>Pseudomonadota</taxon>
        <taxon>Alphaproteobacteria</taxon>
        <taxon>Rhodobacterales</taxon>
        <taxon>Roseobacteraceae</taxon>
        <taxon>Roseivivax</taxon>
    </lineage>
</organism>
<keyword evidence="2" id="KW-1185">Reference proteome</keyword>
<accession>A0A1X6Y5X1</accession>
<evidence type="ECO:0008006" key="3">
    <source>
        <dbReference type="Google" id="ProtNLM"/>
    </source>
</evidence>
<evidence type="ECO:0000313" key="1">
    <source>
        <dbReference type="EMBL" id="SLN11643.1"/>
    </source>
</evidence>
<dbReference type="OrthoDB" id="9816564at2"/>
<dbReference type="SUPFAM" id="SSF53756">
    <property type="entry name" value="UDP-Glycosyltransferase/glycogen phosphorylase"/>
    <property type="match status" value="1"/>
</dbReference>
<evidence type="ECO:0000313" key="2">
    <source>
        <dbReference type="Proteomes" id="UP000193570"/>
    </source>
</evidence>
<sequence>MPTTFKRIPGRPLAYVISPQKWAGYQVSKHHYAKGLVKKGWQVVFVDPPTSMRRPGRIQLLPSNIPDLWVMRYQTPFPYNLKFQLRRVFDLLMKLQARRMTAVTGVPDVVWDFDNAYQFRDLQAFGAGKSLFHLVDAGTQGMGEKNADHFFYLYRSYCENAGGTPLEDHYVGIGLGDAHAALARTRLEHPLPERKDAPAHIGYVGNLAAPWIDWAGIREMAARHPEARFTLWGPLGDAPERDPDRAALRDMPHVTFPGLTPPEEIVRKSEDVDVWLIPFVSEKVQGGPVNSHKVMEYMATGRIIVMSWLAAYQDNDLVYMADDRDSRNLPEMLDDVLKQLDAYNASDRVEARRCLALDCTYDKRVTQVLKIAGLDSLSPVASGREAAE</sequence>
<proteinExistence type="predicted"/>
<gene>
    <name evidence="1" type="ORF">ROJ8625_00284</name>
</gene>
<dbReference type="Proteomes" id="UP000193570">
    <property type="component" value="Unassembled WGS sequence"/>
</dbReference>
<name>A0A1X6Y5X1_9RHOB</name>
<dbReference type="EMBL" id="FWFK01000001">
    <property type="protein sequence ID" value="SLN11643.1"/>
    <property type="molecule type" value="Genomic_DNA"/>
</dbReference>
<reference evidence="1 2" key="1">
    <citation type="submission" date="2017-03" db="EMBL/GenBank/DDBJ databases">
        <authorList>
            <person name="Afonso C.L."/>
            <person name="Miller P.J."/>
            <person name="Scott M.A."/>
            <person name="Spackman E."/>
            <person name="Goraichik I."/>
            <person name="Dimitrov K.M."/>
            <person name="Suarez D.L."/>
            <person name="Swayne D.E."/>
        </authorList>
    </citation>
    <scope>NUCLEOTIDE SEQUENCE [LARGE SCALE GENOMIC DNA]</scope>
    <source>
        <strain evidence="1 2">CECT 8625</strain>
    </source>
</reference>
<dbReference type="RefSeq" id="WP_085790062.1">
    <property type="nucleotide sequence ID" value="NZ_FWFK01000001.1"/>
</dbReference>